<keyword evidence="2" id="KW-1003">Cell membrane</keyword>
<feature type="transmembrane region" description="Helical" evidence="6">
    <location>
        <begin position="71"/>
        <end position="91"/>
    </location>
</feature>
<evidence type="ECO:0000256" key="4">
    <source>
        <dbReference type="ARBA" id="ARBA00022989"/>
    </source>
</evidence>
<accession>A0A1G6TQN3</accession>
<dbReference type="GO" id="GO:0015171">
    <property type="term" value="F:amino acid transmembrane transporter activity"/>
    <property type="evidence" value="ECO:0007669"/>
    <property type="project" value="TreeGrafter"/>
</dbReference>
<evidence type="ECO:0000256" key="2">
    <source>
        <dbReference type="ARBA" id="ARBA00022475"/>
    </source>
</evidence>
<protein>
    <submittedName>
        <fullName evidence="7">Threonine/homoserine/homoserine lactone efflux protein</fullName>
    </submittedName>
</protein>
<evidence type="ECO:0000256" key="6">
    <source>
        <dbReference type="SAM" id="Phobius"/>
    </source>
</evidence>
<reference evidence="7 8" key="1">
    <citation type="submission" date="2016-10" db="EMBL/GenBank/DDBJ databases">
        <authorList>
            <person name="de Groot N.N."/>
        </authorList>
    </citation>
    <scope>NUCLEOTIDE SEQUENCE [LARGE SCALE GENOMIC DNA]</scope>
    <source>
        <strain evidence="7 8">CGMCC 1.9109</strain>
    </source>
</reference>
<feature type="transmembrane region" description="Helical" evidence="6">
    <location>
        <begin position="148"/>
        <end position="172"/>
    </location>
</feature>
<dbReference type="PANTHER" id="PTHR30086:SF20">
    <property type="entry name" value="ARGININE EXPORTER PROTEIN ARGO-RELATED"/>
    <property type="match status" value="1"/>
</dbReference>
<feature type="transmembrane region" description="Helical" evidence="6">
    <location>
        <begin position="184"/>
        <end position="203"/>
    </location>
</feature>
<dbReference type="AlphaFoldDB" id="A0A1G6TQN3"/>
<dbReference type="EMBL" id="FNAK01000001">
    <property type="protein sequence ID" value="SDD31361.1"/>
    <property type="molecule type" value="Genomic_DNA"/>
</dbReference>
<evidence type="ECO:0000256" key="1">
    <source>
        <dbReference type="ARBA" id="ARBA00004651"/>
    </source>
</evidence>
<proteinExistence type="predicted"/>
<feature type="transmembrane region" description="Helical" evidence="6">
    <location>
        <begin position="111"/>
        <end position="136"/>
    </location>
</feature>
<dbReference type="Pfam" id="PF01810">
    <property type="entry name" value="LysE"/>
    <property type="match status" value="1"/>
</dbReference>
<sequence>MNTALFLGFLAATLVIAVSPGPSVALASSQAVRHGPKAAFVATLGDALGTVVHILVAVMSLEVLVRSAASVLPWLQIVGGLYILYLGGRSLKAAKAASEKTAKPPAYRSAFTSGFLACVSNPKAIVFFMALFPGFIDPALSLALQSAVYGTAFVLIDGAFIFGYALIAHGAATSRLGHHLNMDAVSGVGLLAVGLLLVVRGGAAI</sequence>
<dbReference type="RefSeq" id="WP_068308665.1">
    <property type="nucleotide sequence ID" value="NZ_FNAK01000001.1"/>
</dbReference>
<dbReference type="OrthoDB" id="9804822at2"/>
<evidence type="ECO:0000256" key="5">
    <source>
        <dbReference type="ARBA" id="ARBA00023136"/>
    </source>
</evidence>
<keyword evidence="8" id="KW-1185">Reference proteome</keyword>
<comment type="subcellular location">
    <subcellularLocation>
        <location evidence="1">Cell membrane</location>
        <topology evidence="1">Multi-pass membrane protein</topology>
    </subcellularLocation>
</comment>
<evidence type="ECO:0000313" key="7">
    <source>
        <dbReference type="EMBL" id="SDD31361.1"/>
    </source>
</evidence>
<name>A0A1G6TQN3_9PROT</name>
<dbReference type="InterPro" id="IPR001123">
    <property type="entry name" value="LeuE-type"/>
</dbReference>
<evidence type="ECO:0000313" key="8">
    <source>
        <dbReference type="Proteomes" id="UP000183685"/>
    </source>
</evidence>
<feature type="transmembrane region" description="Helical" evidence="6">
    <location>
        <begin position="37"/>
        <end position="59"/>
    </location>
</feature>
<organism evidence="7 8">
    <name type="scientific">Kordiimonas lacus</name>
    <dbReference type="NCBI Taxonomy" id="637679"/>
    <lineage>
        <taxon>Bacteria</taxon>
        <taxon>Pseudomonadati</taxon>
        <taxon>Pseudomonadota</taxon>
        <taxon>Alphaproteobacteria</taxon>
        <taxon>Kordiimonadales</taxon>
        <taxon>Kordiimonadaceae</taxon>
        <taxon>Kordiimonas</taxon>
    </lineage>
</organism>
<gene>
    <name evidence="7" type="ORF">SAMN04488071_0320</name>
</gene>
<evidence type="ECO:0000256" key="3">
    <source>
        <dbReference type="ARBA" id="ARBA00022692"/>
    </source>
</evidence>
<dbReference type="Proteomes" id="UP000183685">
    <property type="component" value="Unassembled WGS sequence"/>
</dbReference>
<dbReference type="GO" id="GO:0005886">
    <property type="term" value="C:plasma membrane"/>
    <property type="evidence" value="ECO:0007669"/>
    <property type="project" value="UniProtKB-SubCell"/>
</dbReference>
<keyword evidence="5 6" id="KW-0472">Membrane</keyword>
<dbReference type="PANTHER" id="PTHR30086">
    <property type="entry name" value="ARGININE EXPORTER PROTEIN ARGO"/>
    <property type="match status" value="1"/>
</dbReference>
<keyword evidence="4 6" id="KW-1133">Transmembrane helix</keyword>
<keyword evidence="3 6" id="KW-0812">Transmembrane</keyword>
<dbReference type="STRING" id="637679.GCA_001550055_00570"/>